<accession>A0A2M7XHJ0</accession>
<evidence type="ECO:0000313" key="2">
    <source>
        <dbReference type="EMBL" id="PJA47341.1"/>
    </source>
</evidence>
<dbReference type="Pfam" id="PF01841">
    <property type="entry name" value="Transglut_core"/>
    <property type="match status" value="1"/>
</dbReference>
<proteinExistence type="predicted"/>
<protein>
    <recommendedName>
        <fullName evidence="1">Transglutaminase-like domain-containing protein</fullName>
    </recommendedName>
</protein>
<dbReference type="Proteomes" id="UP000229749">
    <property type="component" value="Unassembled WGS sequence"/>
</dbReference>
<dbReference type="AlphaFoldDB" id="A0A2M7XHJ0"/>
<dbReference type="SUPFAM" id="SSF54001">
    <property type="entry name" value="Cysteine proteinases"/>
    <property type="match status" value="1"/>
</dbReference>
<dbReference type="EMBL" id="PFWS01000029">
    <property type="protein sequence ID" value="PJA47341.1"/>
    <property type="molecule type" value="Genomic_DNA"/>
</dbReference>
<dbReference type="InterPro" id="IPR038765">
    <property type="entry name" value="Papain-like_cys_pep_sf"/>
</dbReference>
<feature type="domain" description="Transglutaminase-like" evidence="1">
    <location>
        <begin position="314"/>
        <end position="380"/>
    </location>
</feature>
<organism evidence="2 3">
    <name type="scientific">Candidatus Uhrbacteria bacterium CG_4_9_14_3_um_filter_36_7</name>
    <dbReference type="NCBI Taxonomy" id="1975033"/>
    <lineage>
        <taxon>Bacteria</taxon>
        <taxon>Candidatus Uhriibacteriota</taxon>
    </lineage>
</organism>
<evidence type="ECO:0000313" key="3">
    <source>
        <dbReference type="Proteomes" id="UP000229749"/>
    </source>
</evidence>
<reference evidence="3" key="1">
    <citation type="submission" date="2017-09" db="EMBL/GenBank/DDBJ databases">
        <title>Depth-based differentiation of microbial function through sediment-hosted aquifers and enrichment of novel symbionts in the deep terrestrial subsurface.</title>
        <authorList>
            <person name="Probst A.J."/>
            <person name="Ladd B."/>
            <person name="Jarett J.K."/>
            <person name="Geller-Mcgrath D.E."/>
            <person name="Sieber C.M.K."/>
            <person name="Emerson J.B."/>
            <person name="Anantharaman K."/>
            <person name="Thomas B.C."/>
            <person name="Malmstrom R."/>
            <person name="Stieglmeier M."/>
            <person name="Klingl A."/>
            <person name="Woyke T."/>
            <person name="Ryan C.M."/>
            <person name="Banfield J.F."/>
        </authorList>
    </citation>
    <scope>NUCLEOTIDE SEQUENCE [LARGE SCALE GENOMIC DNA]</scope>
</reference>
<dbReference type="InterPro" id="IPR002931">
    <property type="entry name" value="Transglutaminase-like"/>
</dbReference>
<comment type="caution">
    <text evidence="2">The sequence shown here is derived from an EMBL/GenBank/DDBJ whole genome shotgun (WGS) entry which is preliminary data.</text>
</comment>
<sequence length="451" mass="51244">MQNDLNYKYMQWFTWKRFLSLSLLFIGFILITGAGCIPSDFSSESKITPSSQTNTTDGTDELSLTQTNENFLDEETLDISNIEDNNIDPNHWVLLINSSCDSDSYKKQVKEIYRERTIGSYTILVVDASSKLQTDACIKMSFAASDLASLREMIRFLQADLQTQLEKTNWRSMVGEDLPGSCEEVVVYVKNKYPRFADRIATRCEALKQQQQGQEEGNKEDQYQNTNAACTIAPDPICSSGMDSSTYIRYAMDFIIPDDQSVISESKTYKSIDELYTFMQIQPWQSDTALFGCADKFQKPNYYLNTSPTLQSSAMCGYRVGDCEDQALTTVSLLIASGLVPEQNVRVAMGMVQSGSRPWEIGGHAWPEIYMDGHWFAMDPTMGSYCDENGKCTILNENQLINWDYFRYVNYPVVEYWGWSNDIYYYITSTGEGTSGLPSFWKEKSSIISPL</sequence>
<gene>
    <name evidence="2" type="ORF">CO172_01950</name>
</gene>
<name>A0A2M7XHJ0_9BACT</name>
<evidence type="ECO:0000259" key="1">
    <source>
        <dbReference type="Pfam" id="PF01841"/>
    </source>
</evidence>
<dbReference type="Gene3D" id="3.10.620.30">
    <property type="match status" value="1"/>
</dbReference>